<organism evidence="5 6">
    <name type="scientific">Takifugu bimaculatus</name>
    <dbReference type="NCBI Taxonomy" id="433685"/>
    <lineage>
        <taxon>Eukaryota</taxon>
        <taxon>Metazoa</taxon>
        <taxon>Chordata</taxon>
        <taxon>Craniata</taxon>
        <taxon>Vertebrata</taxon>
        <taxon>Euteleostomi</taxon>
        <taxon>Actinopterygii</taxon>
        <taxon>Neopterygii</taxon>
        <taxon>Teleostei</taxon>
        <taxon>Neoteleostei</taxon>
        <taxon>Acanthomorphata</taxon>
        <taxon>Eupercaria</taxon>
        <taxon>Tetraodontiformes</taxon>
        <taxon>Tetradontoidea</taxon>
        <taxon>Tetraodontidae</taxon>
        <taxon>Takifugu</taxon>
    </lineage>
</organism>
<dbReference type="SMART" id="SM00248">
    <property type="entry name" value="ANK"/>
    <property type="match status" value="3"/>
</dbReference>
<keyword evidence="6" id="KW-1185">Reference proteome</keyword>
<dbReference type="EMBL" id="SWLE01000020">
    <property type="protein sequence ID" value="TNM87099.1"/>
    <property type="molecule type" value="Genomic_DNA"/>
</dbReference>
<evidence type="ECO:0000256" key="4">
    <source>
        <dbReference type="SAM" id="MobiDB-lite"/>
    </source>
</evidence>
<keyword evidence="1" id="KW-0677">Repeat</keyword>
<gene>
    <name evidence="5" type="ORF">fugu_007329</name>
</gene>
<dbReference type="PROSITE" id="PS50088">
    <property type="entry name" value="ANK_REPEAT"/>
    <property type="match status" value="1"/>
</dbReference>
<name>A0A4Z2B5L4_9TELE</name>
<dbReference type="PROSITE" id="PS50297">
    <property type="entry name" value="ANK_REP_REGION"/>
    <property type="match status" value="1"/>
</dbReference>
<evidence type="ECO:0000313" key="5">
    <source>
        <dbReference type="EMBL" id="TNM87099.1"/>
    </source>
</evidence>
<dbReference type="AlphaFoldDB" id="A0A4Z2B5L4"/>
<dbReference type="PANTHER" id="PTHR24173">
    <property type="entry name" value="ANKYRIN REPEAT CONTAINING"/>
    <property type="match status" value="1"/>
</dbReference>
<proteinExistence type="predicted"/>
<reference evidence="5 6" key="1">
    <citation type="submission" date="2019-04" db="EMBL/GenBank/DDBJ databases">
        <title>The sequence and de novo assembly of Takifugu bimaculatus genome using PacBio and Hi-C technologies.</title>
        <authorList>
            <person name="Xu P."/>
            <person name="Liu B."/>
            <person name="Zhou Z."/>
        </authorList>
    </citation>
    <scope>NUCLEOTIDE SEQUENCE [LARGE SCALE GENOMIC DNA]</scope>
    <source>
        <strain evidence="5">TB-2018</strain>
        <tissue evidence="5">Muscle</tissue>
    </source>
</reference>
<sequence length="310" mass="34159">MATTSYDPHLGTGPSEDSEILLDDSDSGSVLSDDSVLPDYEGEDKNEQPAKTLYEACIRNNRIALCRILERGITKEEAMELDINGRNGLMVAISKGFIDIVTTLHVCPLIDINHQDNDGNTGLMIAAQAGFVNILNYIINFYSGVDTEVRDPRGFTALIKAGLQGREECVAALLMHGADINAMDLVRGRNLKDWVLKTGGFETLKRVRRLQTRPSGEQFTQSYVPEWPNLKHLVAKTTAPKTASQKMRQRLKDSFSFRFPNDPEDNGVMDHMVRMTTSIHSPLIVTGCHPLCPSSPPEIGKAALCSARTA</sequence>
<accession>A0A4Z2B5L4</accession>
<comment type="caution">
    <text evidence="5">The sequence shown here is derived from an EMBL/GenBank/DDBJ whole genome shotgun (WGS) entry which is preliminary data.</text>
</comment>
<evidence type="ECO:0000256" key="3">
    <source>
        <dbReference type="PROSITE-ProRule" id="PRU00023"/>
    </source>
</evidence>
<dbReference type="InterPro" id="IPR002110">
    <property type="entry name" value="Ankyrin_rpt"/>
</dbReference>
<feature type="repeat" description="ANK" evidence="3">
    <location>
        <begin position="153"/>
        <end position="185"/>
    </location>
</feature>
<evidence type="ECO:0000256" key="2">
    <source>
        <dbReference type="ARBA" id="ARBA00023043"/>
    </source>
</evidence>
<dbReference type="Pfam" id="PF12796">
    <property type="entry name" value="Ank_2"/>
    <property type="match status" value="1"/>
</dbReference>
<feature type="region of interest" description="Disordered" evidence="4">
    <location>
        <begin position="1"/>
        <end position="48"/>
    </location>
</feature>
<dbReference type="Proteomes" id="UP000516260">
    <property type="component" value="Chromosome 7"/>
</dbReference>
<evidence type="ECO:0000313" key="6">
    <source>
        <dbReference type="Proteomes" id="UP000516260"/>
    </source>
</evidence>
<dbReference type="SUPFAM" id="SSF48403">
    <property type="entry name" value="Ankyrin repeat"/>
    <property type="match status" value="1"/>
</dbReference>
<protein>
    <submittedName>
        <fullName evidence="5">Uncharacterized protein</fullName>
    </submittedName>
</protein>
<feature type="compositionally biased region" description="Acidic residues" evidence="4">
    <location>
        <begin position="16"/>
        <end position="26"/>
    </location>
</feature>
<evidence type="ECO:0000256" key="1">
    <source>
        <dbReference type="ARBA" id="ARBA00022737"/>
    </source>
</evidence>
<dbReference type="PANTHER" id="PTHR24173:SF29">
    <property type="entry name" value="PHOTORECEPTOR ANKYRIN REPEAT PROTEIN"/>
    <property type="match status" value="1"/>
</dbReference>
<keyword evidence="2 3" id="KW-0040">ANK repeat</keyword>
<dbReference type="Gene3D" id="1.25.40.20">
    <property type="entry name" value="Ankyrin repeat-containing domain"/>
    <property type="match status" value="1"/>
</dbReference>
<dbReference type="InterPro" id="IPR036770">
    <property type="entry name" value="Ankyrin_rpt-contain_sf"/>
</dbReference>
<feature type="compositionally biased region" description="Low complexity" evidence="4">
    <location>
        <begin position="27"/>
        <end position="37"/>
    </location>
</feature>